<evidence type="ECO:0000256" key="1">
    <source>
        <dbReference type="ARBA" id="ARBA00000085"/>
    </source>
</evidence>
<comment type="catalytic activity">
    <reaction evidence="1">
        <text>ATP + protein L-histidine = ADP + protein N-phospho-L-histidine.</text>
        <dbReference type="EC" id="2.7.13.3"/>
    </reaction>
</comment>
<comment type="caution">
    <text evidence="10">The sequence shown here is derived from an EMBL/GenBank/DDBJ whole genome shotgun (WGS) entry which is preliminary data.</text>
</comment>
<keyword evidence="11" id="KW-1185">Reference proteome</keyword>
<dbReference type="SMART" id="SM00086">
    <property type="entry name" value="PAC"/>
    <property type="match status" value="2"/>
</dbReference>
<dbReference type="PANTHER" id="PTHR43304:SF1">
    <property type="entry name" value="PAC DOMAIN-CONTAINING PROTEIN"/>
    <property type="match status" value="1"/>
</dbReference>
<evidence type="ECO:0000259" key="7">
    <source>
        <dbReference type="PROSITE" id="PS50109"/>
    </source>
</evidence>
<dbReference type="RefSeq" id="WP_224477011.1">
    <property type="nucleotide sequence ID" value="NZ_JAIUJS010000001.1"/>
</dbReference>
<organism evidence="10 11">
    <name type="scientific">Winogradskyella vincentii</name>
    <dbReference type="NCBI Taxonomy" id="2877122"/>
    <lineage>
        <taxon>Bacteria</taxon>
        <taxon>Pseudomonadati</taxon>
        <taxon>Bacteroidota</taxon>
        <taxon>Flavobacteriia</taxon>
        <taxon>Flavobacteriales</taxon>
        <taxon>Flavobacteriaceae</taxon>
        <taxon>Winogradskyella</taxon>
    </lineage>
</organism>
<keyword evidence="4" id="KW-0808">Transferase</keyword>
<dbReference type="InterPro" id="IPR003661">
    <property type="entry name" value="HisK_dim/P_dom"/>
</dbReference>
<dbReference type="EC" id="2.7.13.3" evidence="2"/>
<name>A0ABS7XWP7_9FLAO</name>
<evidence type="ECO:0000256" key="4">
    <source>
        <dbReference type="ARBA" id="ARBA00022679"/>
    </source>
</evidence>
<dbReference type="InterPro" id="IPR052162">
    <property type="entry name" value="Sensor_kinase/Photoreceptor"/>
</dbReference>
<dbReference type="Proteomes" id="UP001198402">
    <property type="component" value="Unassembled WGS sequence"/>
</dbReference>
<evidence type="ECO:0000256" key="5">
    <source>
        <dbReference type="ARBA" id="ARBA00022777"/>
    </source>
</evidence>
<dbReference type="InterPro" id="IPR035965">
    <property type="entry name" value="PAS-like_dom_sf"/>
</dbReference>
<dbReference type="Gene3D" id="3.30.565.10">
    <property type="entry name" value="Histidine kinase-like ATPase, C-terminal domain"/>
    <property type="match status" value="1"/>
</dbReference>
<dbReference type="InterPro" id="IPR036890">
    <property type="entry name" value="HATPase_C_sf"/>
</dbReference>
<dbReference type="NCBIfam" id="TIGR00229">
    <property type="entry name" value="sensory_box"/>
    <property type="match status" value="2"/>
</dbReference>
<dbReference type="InterPro" id="IPR000014">
    <property type="entry name" value="PAS"/>
</dbReference>
<dbReference type="EMBL" id="JAIUJS010000001">
    <property type="protein sequence ID" value="MCA0152071.1"/>
    <property type="molecule type" value="Genomic_DNA"/>
</dbReference>
<feature type="coiled-coil region" evidence="6">
    <location>
        <begin position="6"/>
        <end position="47"/>
    </location>
</feature>
<feature type="domain" description="Histidine kinase" evidence="7">
    <location>
        <begin position="484"/>
        <end position="691"/>
    </location>
</feature>
<proteinExistence type="predicted"/>
<reference evidence="11" key="1">
    <citation type="submission" date="2023-07" db="EMBL/GenBank/DDBJ databases">
        <authorList>
            <person name="Yue Y."/>
        </authorList>
    </citation>
    <scope>NUCLEOTIDE SEQUENCE [LARGE SCALE GENOMIC DNA]</scope>
    <source>
        <strain evidence="11">2Y89</strain>
    </source>
</reference>
<evidence type="ECO:0000256" key="3">
    <source>
        <dbReference type="ARBA" id="ARBA00022553"/>
    </source>
</evidence>
<evidence type="ECO:0000259" key="9">
    <source>
        <dbReference type="PROSITE" id="PS50113"/>
    </source>
</evidence>
<gene>
    <name evidence="10" type="ORF">LBV24_02510</name>
</gene>
<feature type="domain" description="PAS" evidence="8">
    <location>
        <begin position="48"/>
        <end position="117"/>
    </location>
</feature>
<dbReference type="InterPro" id="IPR036097">
    <property type="entry name" value="HisK_dim/P_sf"/>
</dbReference>
<sequence>MSQDQLDIYKRALEREKQARKEAEKILEEKSRELFQTSQKLEELLIEKSNQLQGIFENIVDAYVIMDVNGNILKFNDAATQLFGYNLEKENITAMDLLYKEDIHYAMESYKELINKGHFKDYEARILTKNNEVRWVHINASLVKEKNNVSIAAQGIVRDITETKQISETLEEQKSELDAIVQNSSIGIVLTQNGKIVRTNDSIQKTLGYTEEELSKLTVKDISFPEDFPQSQEHITKMDAGEIDNFVLHKRYKKKNDSVLWAKTTVSAVRDNKGNIKYQVALVEDVTFEREQALVLDLINDVAKSLLGKMDIYEIAWEITNNIAQYLDSKDCVIYILDKEKNTLEQISAYGNKINADNEIENKITLPIGDGIVGSVARSGVAEIISDTRKDNRYVVDDEIRLSEITVPIISDGEVIGIIDAEHPLKNYFTKEHLKTLVNIASLVAMQLKSAINLREREKVEYKNMLLLDALGKSNDELQEYAHIVSHDLKSPLRSIDALVNWIKEDNKDLFDEVSKQNFALIETTLEKMEQLISDILIYSSIGNELEDSREVDLNSVIAELKQILFVPDHISIEVLNKLPVIKGDRTKLQQLFQNLISNAIKFNNKNNGLIEIDVKDEKSYYQFSVKDNGIGIEKEYHDNIFKIFHSLKKSKESTGIGLSIVKKVVDLYKGDIWLESEPNEGTTFHFTLKK</sequence>
<protein>
    <recommendedName>
        <fullName evidence="2">histidine kinase</fullName>
        <ecNumber evidence="2">2.7.13.3</ecNumber>
    </recommendedName>
</protein>
<dbReference type="CDD" id="cd00082">
    <property type="entry name" value="HisKA"/>
    <property type="match status" value="1"/>
</dbReference>
<dbReference type="InterPro" id="IPR004358">
    <property type="entry name" value="Sig_transdc_His_kin-like_C"/>
</dbReference>
<keyword evidence="6" id="KW-0175">Coiled coil</keyword>
<dbReference type="Pfam" id="PF02518">
    <property type="entry name" value="HATPase_c"/>
    <property type="match status" value="1"/>
</dbReference>
<evidence type="ECO:0000313" key="11">
    <source>
        <dbReference type="Proteomes" id="UP001198402"/>
    </source>
</evidence>
<feature type="domain" description="PAC" evidence="9">
    <location>
        <begin position="246"/>
        <end position="298"/>
    </location>
</feature>
<keyword evidence="3" id="KW-0597">Phosphoprotein</keyword>
<dbReference type="SMART" id="SM00387">
    <property type="entry name" value="HATPase_c"/>
    <property type="match status" value="1"/>
</dbReference>
<dbReference type="PANTHER" id="PTHR43304">
    <property type="entry name" value="PHYTOCHROME-LIKE PROTEIN CPH1"/>
    <property type="match status" value="1"/>
</dbReference>
<dbReference type="InterPro" id="IPR003594">
    <property type="entry name" value="HATPase_dom"/>
</dbReference>
<dbReference type="Pfam" id="PF00512">
    <property type="entry name" value="HisKA"/>
    <property type="match status" value="1"/>
</dbReference>
<dbReference type="Pfam" id="PF13185">
    <property type="entry name" value="GAF_2"/>
    <property type="match status" value="1"/>
</dbReference>
<dbReference type="Gene3D" id="3.30.450.40">
    <property type="match status" value="1"/>
</dbReference>
<evidence type="ECO:0000256" key="2">
    <source>
        <dbReference type="ARBA" id="ARBA00012438"/>
    </source>
</evidence>
<dbReference type="SMART" id="SM00388">
    <property type="entry name" value="HisKA"/>
    <property type="match status" value="1"/>
</dbReference>
<dbReference type="SMART" id="SM00091">
    <property type="entry name" value="PAS"/>
    <property type="match status" value="2"/>
</dbReference>
<dbReference type="SUPFAM" id="SSF55874">
    <property type="entry name" value="ATPase domain of HSP90 chaperone/DNA topoisomerase II/histidine kinase"/>
    <property type="match status" value="1"/>
</dbReference>
<dbReference type="InterPro" id="IPR000700">
    <property type="entry name" value="PAS-assoc_C"/>
</dbReference>
<dbReference type="InterPro" id="IPR003018">
    <property type="entry name" value="GAF"/>
</dbReference>
<dbReference type="PRINTS" id="PR00344">
    <property type="entry name" value="BCTRLSENSOR"/>
</dbReference>
<dbReference type="SUPFAM" id="SSF55781">
    <property type="entry name" value="GAF domain-like"/>
    <property type="match status" value="1"/>
</dbReference>
<dbReference type="InterPro" id="IPR001610">
    <property type="entry name" value="PAC"/>
</dbReference>
<dbReference type="PROSITE" id="PS50109">
    <property type="entry name" value="HIS_KIN"/>
    <property type="match status" value="1"/>
</dbReference>
<dbReference type="SUPFAM" id="SSF55785">
    <property type="entry name" value="PYP-like sensor domain (PAS domain)"/>
    <property type="match status" value="2"/>
</dbReference>
<dbReference type="PROSITE" id="PS50112">
    <property type="entry name" value="PAS"/>
    <property type="match status" value="2"/>
</dbReference>
<dbReference type="SUPFAM" id="SSF47384">
    <property type="entry name" value="Homodimeric domain of signal transducing histidine kinase"/>
    <property type="match status" value="1"/>
</dbReference>
<dbReference type="Pfam" id="PF13426">
    <property type="entry name" value="PAS_9"/>
    <property type="match status" value="2"/>
</dbReference>
<feature type="domain" description="PAC" evidence="9">
    <location>
        <begin position="120"/>
        <end position="172"/>
    </location>
</feature>
<feature type="domain" description="PAS" evidence="8">
    <location>
        <begin position="188"/>
        <end position="242"/>
    </location>
</feature>
<keyword evidence="5" id="KW-0418">Kinase</keyword>
<dbReference type="Gene3D" id="3.30.450.20">
    <property type="entry name" value="PAS domain"/>
    <property type="match status" value="2"/>
</dbReference>
<dbReference type="PROSITE" id="PS50113">
    <property type="entry name" value="PAC"/>
    <property type="match status" value="2"/>
</dbReference>
<dbReference type="CDD" id="cd00130">
    <property type="entry name" value="PAS"/>
    <property type="match status" value="2"/>
</dbReference>
<evidence type="ECO:0000313" key="10">
    <source>
        <dbReference type="EMBL" id="MCA0152071.1"/>
    </source>
</evidence>
<evidence type="ECO:0000259" key="8">
    <source>
        <dbReference type="PROSITE" id="PS50112"/>
    </source>
</evidence>
<accession>A0ABS7XWP7</accession>
<dbReference type="Gene3D" id="1.10.287.130">
    <property type="match status" value="1"/>
</dbReference>
<evidence type="ECO:0000256" key="6">
    <source>
        <dbReference type="SAM" id="Coils"/>
    </source>
</evidence>
<dbReference type="InterPro" id="IPR029016">
    <property type="entry name" value="GAF-like_dom_sf"/>
</dbReference>
<dbReference type="SMART" id="SM00065">
    <property type="entry name" value="GAF"/>
    <property type="match status" value="1"/>
</dbReference>
<dbReference type="InterPro" id="IPR005467">
    <property type="entry name" value="His_kinase_dom"/>
</dbReference>